<dbReference type="EMBL" id="SSGD01000110">
    <property type="protein sequence ID" value="TXI53231.1"/>
    <property type="molecule type" value="Genomic_DNA"/>
</dbReference>
<feature type="transmembrane region" description="Helical" evidence="1">
    <location>
        <begin position="20"/>
        <end position="38"/>
    </location>
</feature>
<protein>
    <submittedName>
        <fullName evidence="2">DUF417 family protein</fullName>
    </submittedName>
</protein>
<dbReference type="AlphaFoldDB" id="A0A5B1MGL7"/>
<dbReference type="InterPro" id="IPR007339">
    <property type="entry name" value="RclC-like"/>
</dbReference>
<keyword evidence="1" id="KW-0472">Membrane</keyword>
<accession>A0A5B1MGL7</accession>
<dbReference type="Pfam" id="PF04224">
    <property type="entry name" value="DUF417"/>
    <property type="match status" value="1"/>
</dbReference>
<keyword evidence="1" id="KW-1133">Transmembrane helix</keyword>
<dbReference type="Proteomes" id="UP000321797">
    <property type="component" value="Unassembled WGS sequence"/>
</dbReference>
<organism evidence="2 3">
    <name type="scientific">Mycolicibacter arupensis</name>
    <dbReference type="NCBI Taxonomy" id="342002"/>
    <lineage>
        <taxon>Bacteria</taxon>
        <taxon>Bacillati</taxon>
        <taxon>Actinomycetota</taxon>
        <taxon>Actinomycetes</taxon>
        <taxon>Mycobacteriales</taxon>
        <taxon>Mycobacteriaceae</taxon>
        <taxon>Mycolicibacter</taxon>
    </lineage>
</organism>
<gene>
    <name evidence="2" type="ORF">E6Q54_16770</name>
</gene>
<evidence type="ECO:0000313" key="3">
    <source>
        <dbReference type="Proteomes" id="UP000321797"/>
    </source>
</evidence>
<name>A0A5B1MGL7_9MYCO</name>
<keyword evidence="1" id="KW-0812">Transmembrane</keyword>
<evidence type="ECO:0000256" key="1">
    <source>
        <dbReference type="SAM" id="Phobius"/>
    </source>
</evidence>
<comment type="caution">
    <text evidence="2">The sequence shown here is derived from an EMBL/GenBank/DDBJ whole genome shotgun (WGS) entry which is preliminary data.</text>
</comment>
<proteinExistence type="predicted"/>
<sequence>MSLGDVISRLYRSPVASPVGQVAVRCALAFAIAWIGALKFSTYDAKSMLPLMTSSPLMSGVQNVFSVTAN</sequence>
<reference evidence="2 3" key="1">
    <citation type="submission" date="2018-09" db="EMBL/GenBank/DDBJ databases">
        <title>Metagenome Assembled Genomes from an Advanced Water Purification Facility.</title>
        <authorList>
            <person name="Stamps B.W."/>
            <person name="Spear J.R."/>
        </authorList>
    </citation>
    <scope>NUCLEOTIDE SEQUENCE [LARGE SCALE GENOMIC DNA]</scope>
    <source>
        <strain evidence="2">Bin_29_2</strain>
    </source>
</reference>
<evidence type="ECO:0000313" key="2">
    <source>
        <dbReference type="EMBL" id="TXI53231.1"/>
    </source>
</evidence>